<dbReference type="Proteomes" id="UP000636800">
    <property type="component" value="Chromosome 11"/>
</dbReference>
<evidence type="ECO:0000256" key="1">
    <source>
        <dbReference type="SAM" id="MobiDB-lite"/>
    </source>
</evidence>
<dbReference type="Proteomes" id="UP000639772">
    <property type="component" value="Chromosome 11"/>
</dbReference>
<accession>A0A835Q0D6</accession>
<keyword evidence="4" id="KW-1185">Reference proteome</keyword>
<organism evidence="3 5">
    <name type="scientific">Vanilla planifolia</name>
    <name type="common">Vanilla</name>
    <dbReference type="NCBI Taxonomy" id="51239"/>
    <lineage>
        <taxon>Eukaryota</taxon>
        <taxon>Viridiplantae</taxon>
        <taxon>Streptophyta</taxon>
        <taxon>Embryophyta</taxon>
        <taxon>Tracheophyta</taxon>
        <taxon>Spermatophyta</taxon>
        <taxon>Magnoliopsida</taxon>
        <taxon>Liliopsida</taxon>
        <taxon>Asparagales</taxon>
        <taxon>Orchidaceae</taxon>
        <taxon>Vanilloideae</taxon>
        <taxon>Vanilleae</taxon>
        <taxon>Vanilla</taxon>
    </lineage>
</organism>
<evidence type="ECO:0000313" key="4">
    <source>
        <dbReference type="Proteomes" id="UP000636800"/>
    </source>
</evidence>
<dbReference type="AlphaFoldDB" id="A0A835Q0D6"/>
<feature type="region of interest" description="Disordered" evidence="1">
    <location>
        <begin position="49"/>
        <end position="68"/>
    </location>
</feature>
<protein>
    <submittedName>
        <fullName evidence="3">Uncharacterized protein</fullName>
    </submittedName>
</protein>
<dbReference type="EMBL" id="JADCNM010000011">
    <property type="protein sequence ID" value="KAG0463249.1"/>
    <property type="molecule type" value="Genomic_DNA"/>
</dbReference>
<reference evidence="4 5" key="1">
    <citation type="journal article" date="2020" name="Nat. Food">
        <title>A phased Vanilla planifolia genome enables genetic improvement of flavour and production.</title>
        <authorList>
            <person name="Hasing T."/>
            <person name="Tang H."/>
            <person name="Brym M."/>
            <person name="Khazi F."/>
            <person name="Huang T."/>
            <person name="Chambers A.H."/>
        </authorList>
    </citation>
    <scope>NUCLEOTIDE SEQUENCE [LARGE SCALE GENOMIC DNA]</scope>
    <source>
        <tissue evidence="3">Leaf</tissue>
    </source>
</reference>
<dbReference type="EMBL" id="JADCNL010000011">
    <property type="protein sequence ID" value="KAG0461745.1"/>
    <property type="molecule type" value="Genomic_DNA"/>
</dbReference>
<comment type="caution">
    <text evidence="3">The sequence shown here is derived from an EMBL/GenBank/DDBJ whole genome shotgun (WGS) entry which is preliminary data.</text>
</comment>
<evidence type="ECO:0000313" key="2">
    <source>
        <dbReference type="EMBL" id="KAG0461745.1"/>
    </source>
</evidence>
<proteinExistence type="predicted"/>
<evidence type="ECO:0000313" key="5">
    <source>
        <dbReference type="Proteomes" id="UP000639772"/>
    </source>
</evidence>
<name>A0A835Q0D6_VANPL</name>
<evidence type="ECO:0000313" key="3">
    <source>
        <dbReference type="EMBL" id="KAG0463249.1"/>
    </source>
</evidence>
<sequence length="68" mass="7640">MGYAVEVLPTHKWLHGRPTDAIRRRRSKRLSFVPVARLFGPAIRGIEAESALPRGRTEAPREAPAPIR</sequence>
<gene>
    <name evidence="3" type="ORF">HPP92_021725</name>
    <name evidence="2" type="ORF">HPP92_022042</name>
</gene>